<keyword evidence="2" id="KW-1185">Reference proteome</keyword>
<gene>
    <name evidence="1" type="ORF">MLE19_07685</name>
</gene>
<evidence type="ECO:0000313" key="1">
    <source>
        <dbReference type="EMBL" id="MCH4811205.1"/>
    </source>
</evidence>
<sequence length="73" mass="8465">MDRELEYIKLKVDWYKSIYPWYVAILAGQVAFLRTIDVEEGGGEVYVLYNCCKYIVYFFSIGVRLASIIASNP</sequence>
<dbReference type="Proteomes" id="UP001320609">
    <property type="component" value="Unassembled WGS sequence"/>
</dbReference>
<reference evidence="1 2" key="1">
    <citation type="submission" date="2022-03" db="EMBL/GenBank/DDBJ databases">
        <title>Genomic signatures underlying metal tolerance in selected Arctic bacterial isolates.</title>
        <authorList>
            <person name="Thomas F.A."/>
            <person name="Venkatachalam S."/>
            <person name="Krishnan K.P."/>
        </authorList>
    </citation>
    <scope>NUCLEOTIDE SEQUENCE [LARGE SCALE GENOMIC DNA]</scope>
    <source>
        <strain evidence="1 2">HM116</strain>
    </source>
</reference>
<dbReference type="EMBL" id="JAKVTW010000003">
    <property type="protein sequence ID" value="MCH4811205.1"/>
    <property type="molecule type" value="Genomic_DNA"/>
</dbReference>
<name>A0ABS9S533_9GAMM</name>
<proteinExistence type="predicted"/>
<evidence type="ECO:0000313" key="2">
    <source>
        <dbReference type="Proteomes" id="UP001320609"/>
    </source>
</evidence>
<dbReference type="RefSeq" id="WP_240717598.1">
    <property type="nucleotide sequence ID" value="NZ_JAKVTW010000003.1"/>
</dbReference>
<accession>A0ABS9S533</accession>
<organism evidence="1 2">
    <name type="scientific">Vreelandella neptunia</name>
    <dbReference type="NCBI Taxonomy" id="115551"/>
    <lineage>
        <taxon>Bacteria</taxon>
        <taxon>Pseudomonadati</taxon>
        <taxon>Pseudomonadota</taxon>
        <taxon>Gammaproteobacteria</taxon>
        <taxon>Oceanospirillales</taxon>
        <taxon>Halomonadaceae</taxon>
        <taxon>Vreelandella</taxon>
    </lineage>
</organism>
<comment type="caution">
    <text evidence="1">The sequence shown here is derived from an EMBL/GenBank/DDBJ whole genome shotgun (WGS) entry which is preliminary data.</text>
</comment>
<protein>
    <submittedName>
        <fullName evidence="1">Uncharacterized protein</fullName>
    </submittedName>
</protein>